<dbReference type="NCBIfam" id="TIGR01693">
    <property type="entry name" value="UTase_glnD"/>
    <property type="match status" value="1"/>
</dbReference>
<dbReference type="Pfam" id="PF24931">
    <property type="entry name" value="ACT_ACR9_3rd"/>
    <property type="match status" value="1"/>
</dbReference>
<dbReference type="InterPro" id="IPR010043">
    <property type="entry name" value="UTase/UR"/>
</dbReference>
<comment type="similarity">
    <text evidence="7">Belongs to the GlnD family.</text>
</comment>
<reference evidence="11" key="1">
    <citation type="journal article" date="2019" name="Int. J. Syst. Evol. Microbiol.">
        <title>The Global Catalogue of Microorganisms (GCM) 10K type strain sequencing project: providing services to taxonomists for standard genome sequencing and annotation.</title>
        <authorList>
            <consortium name="The Broad Institute Genomics Platform"/>
            <consortium name="The Broad Institute Genome Sequencing Center for Infectious Disease"/>
            <person name="Wu L."/>
            <person name="Ma J."/>
        </authorList>
    </citation>
    <scope>NUCLEOTIDE SEQUENCE [LARGE SCALE GENOMIC DNA]</scope>
    <source>
        <strain evidence="11">NBRC 110140</strain>
    </source>
</reference>
<comment type="cofactor">
    <cofactor evidence="7">
        <name>Mg(2+)</name>
        <dbReference type="ChEBI" id="CHEBI:18420"/>
    </cofactor>
</comment>
<dbReference type="InterPro" id="IPR013546">
    <property type="entry name" value="PII_UdlTrfase/GS_AdlTrfase"/>
</dbReference>
<organism evidence="10 11">
    <name type="scientific">Amylibacter marinus</name>
    <dbReference type="NCBI Taxonomy" id="1475483"/>
    <lineage>
        <taxon>Bacteria</taxon>
        <taxon>Pseudomonadati</taxon>
        <taxon>Pseudomonadota</taxon>
        <taxon>Alphaproteobacteria</taxon>
        <taxon>Rhodobacterales</taxon>
        <taxon>Paracoccaceae</taxon>
        <taxon>Amylibacter</taxon>
    </lineage>
</organism>
<dbReference type="Gene3D" id="3.30.460.10">
    <property type="entry name" value="Beta Polymerase, domain 2"/>
    <property type="match status" value="1"/>
</dbReference>
<dbReference type="CDD" id="cd04899">
    <property type="entry name" value="ACT_ACR-UUR-like_2"/>
    <property type="match status" value="1"/>
</dbReference>
<dbReference type="GO" id="GO:0016779">
    <property type="term" value="F:nucleotidyltransferase activity"/>
    <property type="evidence" value="ECO:0007669"/>
    <property type="project" value="UniProtKB-KW"/>
</dbReference>
<evidence type="ECO:0000256" key="5">
    <source>
        <dbReference type="ARBA" id="ARBA00022842"/>
    </source>
</evidence>
<evidence type="ECO:0000256" key="1">
    <source>
        <dbReference type="ARBA" id="ARBA00022679"/>
    </source>
</evidence>
<accession>A0ABQ5VUQ2</accession>
<dbReference type="Pfam" id="PF01966">
    <property type="entry name" value="HD"/>
    <property type="match status" value="1"/>
</dbReference>
<gene>
    <name evidence="7 10" type="primary">glnD</name>
    <name evidence="10" type="ORF">GCM10007939_12880</name>
</gene>
<dbReference type="HAMAP" id="MF_00277">
    <property type="entry name" value="PII_uridylyl_transf"/>
    <property type="match status" value="1"/>
</dbReference>
<dbReference type="InterPro" id="IPR043519">
    <property type="entry name" value="NT_sf"/>
</dbReference>
<evidence type="ECO:0000256" key="6">
    <source>
        <dbReference type="ARBA" id="ARBA00023268"/>
    </source>
</evidence>
<comment type="function">
    <text evidence="7">Modifies, by uridylylation and deuridylylation, the PII regulatory proteins (GlnB and homologs), in response to the nitrogen status of the cell that GlnD senses through the glutamine level. Under low glutamine levels, catalyzes the conversion of the PII proteins and UTP to PII-UMP and PPi, while under higher glutamine levels, GlnD hydrolyzes PII-UMP to PII and UMP (deuridylylation). Thus, controls uridylylation state and activity of the PII proteins, and plays an important role in the regulation of nitrogen metabolism.</text>
</comment>
<proteinExistence type="inferred from homology"/>
<sequence length="930" mass="105051">MDQSQVLFETGALIGAPELLFDAQEFYANVRSVFDQEGKSAVKAQVAKILSQANTNGRAFIEQKLTEDPYDARRAIHSYSYLTDCLVAAAYDVVATYLHPNPTPTKNETLSIVCVGGYGRGEMAPFSDVDLLFLTPNKISPWAESTIESMLYILWDMKLKIGHSTRSEIDCVRLGKADQTIKTALMECRYLCGNEPLYDSLQKRMWHDLFKAKASDYVDEKLEERAARHARQGGQRYVVEPNVKEGKGGLRDLQSLFWITKYVAGAKTHSEMIAQGYFTQDEYDAFEQAHEFLWTTRCHLHLAAGRATEQLTFDQQVDVAQRLGYKSDEGMRAVEHFMQDYFRHATHVGELTRVFITALEAQHLKETPSLGNRLRNMVWRRNAGNDGLSADYALEQGRINLANPDTYLDDPVNILRLFEAGLRTGYLIHQDAMRVITANLDLIDDTVRASPEARRIFMSLMLDYGNPERALRRMNELGVLGAFIPEFKRIIALMQFNIYHHYTVDEHTIQCISVLARIEEGELEEELPIVSKILDQGVNRRVLYVALLLHDIGKGLPEDHSIAGARLAGEICPALGMNEAETEIVVWLVESHLIMSDFAQKRDLSDPRTVSNFAAVVKSTSRLKLLTVLTACDIMGVGPGTLNNWRAQLIRELYLATRDIIKGGLDTQGKHNPVHDAHKALATALPDWDKGAIDTELARHYDHYWQGLDTTAHVGFAEMLRENTNNRLITKFEQDPDRDATRAMFAMQDHPGIVSRIAGALALANANVVDARSYTSSDGFATLLFWIQDDKGHQFSTQKFKRLRETIEKILHGDVIASTLLKDRNKLKKRERDFQVPTEIVFDNQGSEYYTIIEVDTRDRPSLLYDLTRTLTDSNIQIDSAVIATYGVQAVDVFYVKDIVGLKIHSRDKQKKIAKRLEDAIQRGAKAAMA</sequence>
<protein>
    <recommendedName>
        <fullName evidence="7">Bifunctional uridylyltransferase/uridylyl-removing enzyme</fullName>
        <shortName evidence="7">UTase/UR</shortName>
    </recommendedName>
    <alternativeName>
        <fullName evidence="7">Bifunctional [protein-PII] modification enzyme</fullName>
    </alternativeName>
    <alternativeName>
        <fullName evidence="7">Bifunctional nitrogen sensor protein</fullName>
    </alternativeName>
    <domain>
        <recommendedName>
            <fullName evidence="7">[Protein-PII] uridylyltransferase</fullName>
            <shortName evidence="7">PII uridylyltransferase</shortName>
            <shortName evidence="7">UTase</shortName>
            <ecNumber evidence="7">2.7.7.59</ecNumber>
        </recommendedName>
    </domain>
    <domain>
        <recommendedName>
            <fullName evidence="7">[Protein-PII]-UMP uridylyl-removing enzyme</fullName>
            <shortName evidence="7">UR</shortName>
            <ecNumber evidence="7">3.1.4.-</ecNumber>
        </recommendedName>
    </domain>
</protein>
<dbReference type="InterPro" id="IPR006674">
    <property type="entry name" value="HD_domain"/>
</dbReference>
<evidence type="ECO:0000313" key="11">
    <source>
        <dbReference type="Proteomes" id="UP001156694"/>
    </source>
</evidence>
<dbReference type="Pfam" id="PF01842">
    <property type="entry name" value="ACT"/>
    <property type="match status" value="1"/>
</dbReference>
<dbReference type="Pfam" id="PF08335">
    <property type="entry name" value="GlnD_UR_UTase"/>
    <property type="match status" value="1"/>
</dbReference>
<dbReference type="PANTHER" id="PTHR47320">
    <property type="entry name" value="BIFUNCTIONAL URIDYLYLTRANSFERASE/URIDYLYL-REMOVING ENZYME"/>
    <property type="match status" value="1"/>
</dbReference>
<feature type="domain" description="HD" evidence="9">
    <location>
        <begin position="504"/>
        <end position="626"/>
    </location>
</feature>
<dbReference type="Gene3D" id="3.30.70.260">
    <property type="match status" value="1"/>
</dbReference>
<evidence type="ECO:0000259" key="9">
    <source>
        <dbReference type="PROSITE" id="PS51831"/>
    </source>
</evidence>
<keyword evidence="5 7" id="KW-0460">Magnesium</keyword>
<dbReference type="InterPro" id="IPR003607">
    <property type="entry name" value="HD/PDEase_dom"/>
</dbReference>
<comment type="caution">
    <text evidence="7">Lacks conserved residue(s) required for the propagation of feature annotation.</text>
</comment>
<evidence type="ECO:0000256" key="2">
    <source>
        <dbReference type="ARBA" id="ARBA00022695"/>
    </source>
</evidence>
<comment type="catalytic activity">
    <reaction evidence="7">
        <text>[protein-PII]-L-tyrosine + UTP = [protein-PII]-uridylyl-L-tyrosine + diphosphate</text>
        <dbReference type="Rhea" id="RHEA:13673"/>
        <dbReference type="Rhea" id="RHEA-COMP:12147"/>
        <dbReference type="Rhea" id="RHEA-COMP:12148"/>
        <dbReference type="ChEBI" id="CHEBI:33019"/>
        <dbReference type="ChEBI" id="CHEBI:46398"/>
        <dbReference type="ChEBI" id="CHEBI:46858"/>
        <dbReference type="ChEBI" id="CHEBI:90602"/>
        <dbReference type="EC" id="2.7.7.59"/>
    </reaction>
</comment>
<keyword evidence="3" id="KW-0677">Repeat</keyword>
<dbReference type="EC" id="2.7.7.59" evidence="7"/>
<evidence type="ECO:0000256" key="4">
    <source>
        <dbReference type="ARBA" id="ARBA00022801"/>
    </source>
</evidence>
<name>A0ABQ5VUQ2_9RHOB</name>
<dbReference type="CDD" id="cd00077">
    <property type="entry name" value="HDc"/>
    <property type="match status" value="1"/>
</dbReference>
<feature type="region of interest" description="Uridylyltransferase" evidence="7">
    <location>
        <begin position="1"/>
        <end position="383"/>
    </location>
</feature>
<dbReference type="NCBIfam" id="NF003467">
    <property type="entry name" value="PRK05092.1"/>
    <property type="match status" value="1"/>
</dbReference>
<keyword evidence="2 7" id="KW-0548">Nucleotidyltransferase</keyword>
<dbReference type="InterPro" id="IPR045865">
    <property type="entry name" value="ACT-like_dom_sf"/>
</dbReference>
<dbReference type="PANTHER" id="PTHR47320:SF1">
    <property type="entry name" value="BIFUNCTIONAL URIDYLYLTRANSFERASE_URIDYLYL-REMOVING ENZYME"/>
    <property type="match status" value="1"/>
</dbReference>
<dbReference type="PROSITE" id="PS51671">
    <property type="entry name" value="ACT"/>
    <property type="match status" value="2"/>
</dbReference>
<comment type="caution">
    <text evidence="10">The sequence shown here is derived from an EMBL/GenBank/DDBJ whole genome shotgun (WGS) entry which is preliminary data.</text>
</comment>
<keyword evidence="1 7" id="KW-0808">Transferase</keyword>
<dbReference type="InterPro" id="IPR002934">
    <property type="entry name" value="Polymerase_NTP_transf_dom"/>
</dbReference>
<evidence type="ECO:0000259" key="8">
    <source>
        <dbReference type="PROSITE" id="PS51671"/>
    </source>
</evidence>
<dbReference type="CDD" id="cd05401">
    <property type="entry name" value="NT_GlnE_GlnD_like"/>
    <property type="match status" value="1"/>
</dbReference>
<dbReference type="PROSITE" id="PS51831">
    <property type="entry name" value="HD"/>
    <property type="match status" value="1"/>
</dbReference>
<dbReference type="PIRSF" id="PIRSF006288">
    <property type="entry name" value="PII_uridyltransf"/>
    <property type="match status" value="1"/>
</dbReference>
<dbReference type="SUPFAM" id="SSF81301">
    <property type="entry name" value="Nucleotidyltransferase"/>
    <property type="match status" value="1"/>
</dbReference>
<dbReference type="SMART" id="SM00471">
    <property type="entry name" value="HDc"/>
    <property type="match status" value="1"/>
</dbReference>
<dbReference type="Gene3D" id="1.20.120.330">
    <property type="entry name" value="Nucleotidyltransferases domain 2"/>
    <property type="match status" value="1"/>
</dbReference>
<dbReference type="EMBL" id="BSNN01000002">
    <property type="protein sequence ID" value="GLQ35005.1"/>
    <property type="molecule type" value="Genomic_DNA"/>
</dbReference>
<comment type="catalytic activity">
    <reaction evidence="7">
        <text>[protein-PII]-uridylyl-L-tyrosine + H2O = [protein-PII]-L-tyrosine + UMP + H(+)</text>
        <dbReference type="Rhea" id="RHEA:48600"/>
        <dbReference type="Rhea" id="RHEA-COMP:12147"/>
        <dbReference type="Rhea" id="RHEA-COMP:12148"/>
        <dbReference type="ChEBI" id="CHEBI:15377"/>
        <dbReference type="ChEBI" id="CHEBI:15378"/>
        <dbReference type="ChEBI" id="CHEBI:46858"/>
        <dbReference type="ChEBI" id="CHEBI:57865"/>
        <dbReference type="ChEBI" id="CHEBI:90602"/>
    </reaction>
</comment>
<dbReference type="SUPFAM" id="SSF55021">
    <property type="entry name" value="ACT-like"/>
    <property type="match status" value="2"/>
</dbReference>
<evidence type="ECO:0000313" key="10">
    <source>
        <dbReference type="EMBL" id="GLQ35005.1"/>
    </source>
</evidence>
<keyword evidence="11" id="KW-1185">Reference proteome</keyword>
<dbReference type="Pfam" id="PF01909">
    <property type="entry name" value="NTP_transf_2"/>
    <property type="match status" value="1"/>
</dbReference>
<feature type="domain" description="ACT" evidence="8">
    <location>
        <begin position="852"/>
        <end position="927"/>
    </location>
</feature>
<keyword evidence="4 7" id="KW-0378">Hydrolase</keyword>
<comment type="activity regulation">
    <text evidence="7">Uridylyltransferase (UTase) activity is inhibited by glutamine, while glutamine activates uridylyl-removing (UR) activity.</text>
</comment>
<evidence type="ECO:0000256" key="3">
    <source>
        <dbReference type="ARBA" id="ARBA00022737"/>
    </source>
</evidence>
<dbReference type="Proteomes" id="UP001156694">
    <property type="component" value="Unassembled WGS sequence"/>
</dbReference>
<dbReference type="Gene3D" id="1.10.3090.10">
    <property type="entry name" value="cca-adding enzyme, domain 2"/>
    <property type="match status" value="1"/>
</dbReference>
<dbReference type="EC" id="3.1.4.-" evidence="7"/>
<comment type="domain">
    <text evidence="7">Has four distinct domains: an N-terminal nucleotidyltransferase (NT) domain responsible for UTase activity, a central HD domain that encodes UR activity, and two C-terminal ACT domains that seem to have a role in glutamine sensing.</text>
</comment>
<evidence type="ECO:0000256" key="7">
    <source>
        <dbReference type="HAMAP-Rule" id="MF_00277"/>
    </source>
</evidence>
<dbReference type="InterPro" id="IPR002912">
    <property type="entry name" value="ACT_dom"/>
</dbReference>
<feature type="domain" description="ACT" evidence="8">
    <location>
        <begin position="742"/>
        <end position="824"/>
    </location>
</feature>
<keyword evidence="6 7" id="KW-0511">Multifunctional enzyme</keyword>
<dbReference type="SUPFAM" id="SSF81891">
    <property type="entry name" value="Poly A polymerase C-terminal region-like"/>
    <property type="match status" value="1"/>
</dbReference>
<dbReference type="SUPFAM" id="SSF81593">
    <property type="entry name" value="Nucleotidyltransferase substrate binding subunit/domain"/>
    <property type="match status" value="1"/>
</dbReference>